<comment type="caution">
    <text evidence="1">The sequence shown here is derived from an EMBL/GenBank/DDBJ whole genome shotgun (WGS) entry which is preliminary data.</text>
</comment>
<organism evidence="1 2">
    <name type="scientific">Paenibacillus pini JCM 16418</name>
    <dbReference type="NCBI Taxonomy" id="1236976"/>
    <lineage>
        <taxon>Bacteria</taxon>
        <taxon>Bacillati</taxon>
        <taxon>Bacillota</taxon>
        <taxon>Bacilli</taxon>
        <taxon>Bacillales</taxon>
        <taxon>Paenibacillaceae</taxon>
        <taxon>Paenibacillus</taxon>
    </lineage>
</organism>
<sequence length="85" mass="9814">MNIGVCGYYGMGNFGDDLFLKTFQQIFSNHIVYPWNSHMDQSKTERVIIGGGDLITPYSFHPYYFPQALENHHLGIWCRHCGQLS</sequence>
<evidence type="ECO:0000313" key="1">
    <source>
        <dbReference type="EMBL" id="GAF06718.1"/>
    </source>
</evidence>
<evidence type="ECO:0008006" key="3">
    <source>
        <dbReference type="Google" id="ProtNLM"/>
    </source>
</evidence>
<dbReference type="AlphaFoldDB" id="W7YGL7"/>
<dbReference type="RefSeq" id="WP_242403693.1">
    <property type="nucleotide sequence ID" value="NZ_BAVZ01000001.1"/>
</dbReference>
<keyword evidence="2" id="KW-1185">Reference proteome</keyword>
<protein>
    <recommendedName>
        <fullName evidence="3">Polysaccharide pyruvyl transferase domain-containing protein</fullName>
    </recommendedName>
</protein>
<dbReference type="EMBL" id="BAVZ01000001">
    <property type="protein sequence ID" value="GAF06718.1"/>
    <property type="molecule type" value="Genomic_DNA"/>
</dbReference>
<dbReference type="Proteomes" id="UP000019364">
    <property type="component" value="Unassembled WGS sequence"/>
</dbReference>
<name>W7YGL7_9BACL</name>
<gene>
    <name evidence="1" type="ORF">JCM16418_692</name>
</gene>
<dbReference type="STRING" id="1236976.JCM16418_692"/>
<reference evidence="1 2" key="1">
    <citation type="journal article" date="2014" name="Genome Announc.">
        <title>Draft Genome Sequence of Paenibacillus pini JCM 16418T, Isolated from the Rhizosphere of Pine Tree.</title>
        <authorList>
            <person name="Yuki M."/>
            <person name="Oshima K."/>
            <person name="Suda W."/>
            <person name="Oshida Y."/>
            <person name="Kitamura K."/>
            <person name="Iida Y."/>
            <person name="Hattori M."/>
            <person name="Ohkuma M."/>
        </authorList>
    </citation>
    <scope>NUCLEOTIDE SEQUENCE [LARGE SCALE GENOMIC DNA]</scope>
    <source>
        <strain evidence="1 2">JCM 16418</strain>
    </source>
</reference>
<dbReference type="eggNOG" id="COG2327">
    <property type="taxonomic scope" value="Bacteria"/>
</dbReference>
<accession>W7YGL7</accession>
<evidence type="ECO:0000313" key="2">
    <source>
        <dbReference type="Proteomes" id="UP000019364"/>
    </source>
</evidence>
<proteinExistence type="predicted"/>